<name>A0A0A9BIX4_ARUDO</name>
<dbReference type="EMBL" id="GBRH01235812">
    <property type="protein sequence ID" value="JAD62083.1"/>
    <property type="molecule type" value="Transcribed_RNA"/>
</dbReference>
<organism evidence="1">
    <name type="scientific">Arundo donax</name>
    <name type="common">Giant reed</name>
    <name type="synonym">Donax arundinaceus</name>
    <dbReference type="NCBI Taxonomy" id="35708"/>
    <lineage>
        <taxon>Eukaryota</taxon>
        <taxon>Viridiplantae</taxon>
        <taxon>Streptophyta</taxon>
        <taxon>Embryophyta</taxon>
        <taxon>Tracheophyta</taxon>
        <taxon>Spermatophyta</taxon>
        <taxon>Magnoliopsida</taxon>
        <taxon>Liliopsida</taxon>
        <taxon>Poales</taxon>
        <taxon>Poaceae</taxon>
        <taxon>PACMAD clade</taxon>
        <taxon>Arundinoideae</taxon>
        <taxon>Arundineae</taxon>
        <taxon>Arundo</taxon>
    </lineage>
</organism>
<reference evidence="1" key="1">
    <citation type="submission" date="2014-09" db="EMBL/GenBank/DDBJ databases">
        <authorList>
            <person name="Magalhaes I.L.F."/>
            <person name="Oliveira U."/>
            <person name="Santos F.R."/>
            <person name="Vidigal T.H.D.A."/>
            <person name="Brescovit A.D."/>
            <person name="Santos A.J."/>
        </authorList>
    </citation>
    <scope>NUCLEOTIDE SEQUENCE</scope>
    <source>
        <tissue evidence="1">Shoot tissue taken approximately 20 cm above the soil surface</tissue>
    </source>
</reference>
<proteinExistence type="predicted"/>
<accession>A0A0A9BIX4</accession>
<protein>
    <submittedName>
        <fullName evidence="1">Uncharacterized protein</fullName>
    </submittedName>
</protein>
<evidence type="ECO:0000313" key="1">
    <source>
        <dbReference type="EMBL" id="JAD62083.1"/>
    </source>
</evidence>
<reference evidence="1" key="2">
    <citation type="journal article" date="2015" name="Data Brief">
        <title>Shoot transcriptome of the giant reed, Arundo donax.</title>
        <authorList>
            <person name="Barrero R.A."/>
            <person name="Guerrero F.D."/>
            <person name="Moolhuijzen P."/>
            <person name="Goolsby J.A."/>
            <person name="Tidwell J."/>
            <person name="Bellgard S.E."/>
            <person name="Bellgard M.I."/>
        </authorList>
    </citation>
    <scope>NUCLEOTIDE SEQUENCE</scope>
    <source>
        <tissue evidence="1">Shoot tissue taken approximately 20 cm above the soil surface</tissue>
    </source>
</reference>
<sequence length="58" mass="6782">MMCRKITSVRVCLRGGGVLEFSYCTTSSSHYIYLCTRCWTFYIIWQYIISICASKPKL</sequence>
<dbReference type="AlphaFoldDB" id="A0A0A9BIX4"/>